<protein>
    <recommendedName>
        <fullName evidence="3 5">Regulatory protein RecX</fullName>
    </recommendedName>
</protein>
<dbReference type="eggNOG" id="COG2137">
    <property type="taxonomic scope" value="Bacteria"/>
</dbReference>
<keyword evidence="4 5" id="KW-0963">Cytoplasm</keyword>
<dbReference type="PANTHER" id="PTHR33602:SF1">
    <property type="entry name" value="REGULATORY PROTEIN RECX FAMILY PROTEIN"/>
    <property type="match status" value="1"/>
</dbReference>
<dbReference type="EMBL" id="CP000853">
    <property type="protein sequence ID" value="ABW19144.1"/>
    <property type="molecule type" value="Genomic_DNA"/>
</dbReference>
<evidence type="ECO:0000256" key="2">
    <source>
        <dbReference type="ARBA" id="ARBA00009695"/>
    </source>
</evidence>
<dbReference type="STRING" id="350688.Clos_1601"/>
<dbReference type="GO" id="GO:0005737">
    <property type="term" value="C:cytoplasm"/>
    <property type="evidence" value="ECO:0007669"/>
    <property type="project" value="UniProtKB-SubCell"/>
</dbReference>
<dbReference type="HOGENOM" id="CLU_066607_4_0_9"/>
<comment type="similarity">
    <text evidence="2 5">Belongs to the RecX family.</text>
</comment>
<dbReference type="PANTHER" id="PTHR33602">
    <property type="entry name" value="REGULATORY PROTEIN RECX FAMILY PROTEIN"/>
    <property type="match status" value="1"/>
</dbReference>
<evidence type="ECO:0000256" key="4">
    <source>
        <dbReference type="ARBA" id="ARBA00022490"/>
    </source>
</evidence>
<keyword evidence="9" id="KW-1185">Reference proteome</keyword>
<feature type="domain" description="RecX third three-helical" evidence="6">
    <location>
        <begin position="157"/>
        <end position="202"/>
    </location>
</feature>
<dbReference type="InterPro" id="IPR053926">
    <property type="entry name" value="RecX_HTH_1st"/>
</dbReference>
<dbReference type="GO" id="GO:0006282">
    <property type="term" value="P:regulation of DNA repair"/>
    <property type="evidence" value="ECO:0007669"/>
    <property type="project" value="UniProtKB-UniRule"/>
</dbReference>
<evidence type="ECO:0000313" key="9">
    <source>
        <dbReference type="Proteomes" id="UP000000269"/>
    </source>
</evidence>
<comment type="subcellular location">
    <subcellularLocation>
        <location evidence="1 5">Cytoplasm</location>
    </subcellularLocation>
</comment>
<dbReference type="InterPro" id="IPR003783">
    <property type="entry name" value="Regulatory_RecX"/>
</dbReference>
<reference evidence="9" key="1">
    <citation type="submission" date="2007-10" db="EMBL/GenBank/DDBJ databases">
        <title>Complete genome of Alkaliphilus oremlandii OhILAs.</title>
        <authorList>
            <person name="Copeland A."/>
            <person name="Lucas S."/>
            <person name="Lapidus A."/>
            <person name="Barry K."/>
            <person name="Detter J.C."/>
            <person name="Glavina del Rio T."/>
            <person name="Hammon N."/>
            <person name="Israni S."/>
            <person name="Dalin E."/>
            <person name="Tice H."/>
            <person name="Pitluck S."/>
            <person name="Chain P."/>
            <person name="Malfatti S."/>
            <person name="Shin M."/>
            <person name="Vergez L."/>
            <person name="Schmutz J."/>
            <person name="Larimer F."/>
            <person name="Land M."/>
            <person name="Hauser L."/>
            <person name="Kyrpides N."/>
            <person name="Mikhailova N."/>
            <person name="Stolz J.F."/>
            <person name="Dawson A."/>
            <person name="Fisher E."/>
            <person name="Crable B."/>
            <person name="Perera E."/>
            <person name="Lisak J."/>
            <person name="Ranganathan M."/>
            <person name="Basu P."/>
            <person name="Richardson P."/>
        </authorList>
    </citation>
    <scope>NUCLEOTIDE SEQUENCE [LARGE SCALE GENOMIC DNA]</scope>
    <source>
        <strain evidence="9">OhILAs</strain>
    </source>
</reference>
<gene>
    <name evidence="5" type="primary">recX</name>
    <name evidence="8" type="ordered locus">Clos_1601</name>
</gene>
<evidence type="ECO:0000259" key="6">
    <source>
        <dbReference type="Pfam" id="PF21981"/>
    </source>
</evidence>
<name>A8MFI1_ALKOO</name>
<dbReference type="KEGG" id="aoe:Clos_1601"/>
<dbReference type="Pfam" id="PF21982">
    <property type="entry name" value="RecX_HTH1"/>
    <property type="match status" value="1"/>
</dbReference>
<evidence type="ECO:0000259" key="7">
    <source>
        <dbReference type="Pfam" id="PF21982"/>
    </source>
</evidence>
<dbReference type="InterPro" id="IPR053925">
    <property type="entry name" value="RecX_HTH_3rd"/>
</dbReference>
<dbReference type="Proteomes" id="UP000000269">
    <property type="component" value="Chromosome"/>
</dbReference>
<sequence length="276" mass="32930">MPKITQIQAQNKNKNRRNVFVDGSYEFSCDMEIILKYKLKEGLEIDRTKLLQVIDQSKEEFAFRLALNYLSFKSRTSFEIYTYLLKKEYEEKIIEKVIEKLKYYRYVDDNQYVLNYIKTALAEGKKGKDRVQSDLINKKIPQDMIESHMHLFSCETNLEIAKELSNKYFKQNAHLPFNQFKNKLSQFLMRKGFNWEIINTCLNILEQDSEVQSHIDSNKELYVKEAIKLGNKYFVKYKAKETNPYLVEHKVKSHLYQKGYDKDTINLAFKKIIENS</sequence>
<proteinExistence type="inferred from homology"/>
<dbReference type="HAMAP" id="MF_01114">
    <property type="entry name" value="RecX"/>
    <property type="match status" value="1"/>
</dbReference>
<evidence type="ECO:0000256" key="1">
    <source>
        <dbReference type="ARBA" id="ARBA00004496"/>
    </source>
</evidence>
<organism evidence="8 9">
    <name type="scientific">Alkaliphilus oremlandii (strain OhILAs)</name>
    <name type="common">Clostridium oremlandii (strain OhILAs)</name>
    <dbReference type="NCBI Taxonomy" id="350688"/>
    <lineage>
        <taxon>Bacteria</taxon>
        <taxon>Bacillati</taxon>
        <taxon>Bacillota</taxon>
        <taxon>Clostridia</taxon>
        <taxon>Peptostreptococcales</taxon>
        <taxon>Natronincolaceae</taxon>
        <taxon>Alkaliphilus</taxon>
    </lineage>
</organism>
<dbReference type="RefSeq" id="WP_012159456.1">
    <property type="nucleotide sequence ID" value="NC_009922.1"/>
</dbReference>
<evidence type="ECO:0000256" key="3">
    <source>
        <dbReference type="ARBA" id="ARBA00018111"/>
    </source>
</evidence>
<evidence type="ECO:0000313" key="8">
    <source>
        <dbReference type="EMBL" id="ABW19144.1"/>
    </source>
</evidence>
<dbReference type="Pfam" id="PF21981">
    <property type="entry name" value="RecX_HTH3"/>
    <property type="match status" value="1"/>
</dbReference>
<dbReference type="InterPro" id="IPR036388">
    <property type="entry name" value="WH-like_DNA-bd_sf"/>
</dbReference>
<accession>A8MFI1</accession>
<dbReference type="Gene3D" id="1.10.10.10">
    <property type="entry name" value="Winged helix-like DNA-binding domain superfamily/Winged helix DNA-binding domain"/>
    <property type="match status" value="4"/>
</dbReference>
<dbReference type="AlphaFoldDB" id="A8MFI1"/>
<dbReference type="OrthoDB" id="5421057at2"/>
<feature type="domain" description="RecX first three-helical" evidence="7">
    <location>
        <begin position="62"/>
        <end position="101"/>
    </location>
</feature>
<evidence type="ECO:0000256" key="5">
    <source>
        <dbReference type="HAMAP-Rule" id="MF_01114"/>
    </source>
</evidence>
<comment type="function">
    <text evidence="5">Modulates RecA activity.</text>
</comment>